<reference evidence="2 4" key="3">
    <citation type="journal article" date="2015" name="PLoS ONE">
        <title>Spontaneous Deletion of an "ORFanage" Region Facilitates Host Adaptation in a "Photosynthetic" Cyanophage.</title>
        <authorList>
            <person name="Puxty R.J."/>
            <person name="Perez-Sepulveda B."/>
            <person name="Rihtman B."/>
            <person name="Evans D.J."/>
            <person name="Millard A.D."/>
            <person name="Scanlan D.J."/>
        </authorList>
    </citation>
    <scope>NUCLEOTIDE SEQUENCE [LARGE SCALE GENOMIC DNA]</scope>
</reference>
<evidence type="ECO:0000313" key="2">
    <source>
        <dbReference type="EMBL" id="CFW42285.1"/>
    </source>
</evidence>
<accession>Q5GQM3</accession>
<dbReference type="InterPro" id="IPR055891">
    <property type="entry name" value="DUF7468"/>
</dbReference>
<reference evidence="1 3" key="2">
    <citation type="journal article" date="2005" name="J. Bacteriol.">
        <title>The genome of S-PM2, a 'photosynthetic' T4-type bacteriophage that infects marine Synechococcus strains.</title>
        <authorList>
            <person name="Mann N.H."/>
            <person name="Clokie M.R."/>
            <person name="Millard A."/>
            <person name="Cook A."/>
            <person name="Wilson W.H."/>
            <person name="Wheatley P.J."/>
            <person name="Letarov A."/>
            <person name="Krisch H.M."/>
        </authorList>
    </citation>
    <scope>NUCLEOTIDE SEQUENCE</scope>
</reference>
<reference evidence="2" key="4">
    <citation type="submission" date="2015-02" db="EMBL/GenBank/DDBJ databases">
        <authorList>
            <person name="Chooi Y.-H."/>
        </authorList>
    </citation>
    <scope>NUCLEOTIDE SEQUENCE</scope>
</reference>
<dbReference type="Proteomes" id="UP000246186">
    <property type="component" value="Genome"/>
</dbReference>
<dbReference type="EMBL" id="LN828717">
    <property type="protein sequence ID" value="CFW42285.1"/>
    <property type="molecule type" value="Genomic_DNA"/>
</dbReference>
<organismHost>
    <name type="scientific">Synechococcus</name>
    <dbReference type="NCBI Taxonomy" id="1129"/>
</organismHost>
<sequence length="72" mass="8393">MNNEEDFWIDDCFRVERKRFGTWTSYDKKGEGLITSLNKENCISATRFYLKGKQDGWESDSRTYDGVVGGKL</sequence>
<proteinExistence type="predicted"/>
<gene>
    <name evidence="2" type="ORF">S-PM2d115</name>
    <name evidence="1" type="ORF">S-PM2p115</name>
</gene>
<reference evidence="1 3" key="1">
    <citation type="journal article" date="2004" name="Proc. Natl. Acad. Sci. U.S.A.">
        <title>Genetic organization of the psbAD region in phages infecting marine Synechococcus strains.</title>
        <authorList>
            <person name="Millard A."/>
            <person name="Clokie M.R."/>
            <person name="Shub D.A."/>
            <person name="Mann N.H."/>
        </authorList>
    </citation>
    <scope>NUCLEOTIDE SEQUENCE [LARGE SCALE GENOMIC DNA]</scope>
</reference>
<protein>
    <submittedName>
        <fullName evidence="1">Hypothetical-Protein / belonging to T4-LIKE GC: 838</fullName>
    </submittedName>
</protein>
<keyword evidence="3" id="KW-1185">Reference proteome</keyword>
<dbReference type="EMBL" id="AJ630128">
    <property type="protein sequence ID" value="CAF34179.1"/>
    <property type="molecule type" value="Genomic_DNA"/>
</dbReference>
<dbReference type="Proteomes" id="UP000000994">
    <property type="component" value="Segment"/>
</dbReference>
<evidence type="ECO:0000313" key="1">
    <source>
        <dbReference type="EMBL" id="CAF34179.1"/>
    </source>
</evidence>
<dbReference type="OrthoDB" id="27690at10239"/>
<evidence type="ECO:0000313" key="4">
    <source>
        <dbReference type="Proteomes" id="UP000246186"/>
    </source>
</evidence>
<dbReference type="Pfam" id="PF24272">
    <property type="entry name" value="DUF7468"/>
    <property type="match status" value="1"/>
</dbReference>
<name>Q5GQM3_BPSYP</name>
<organism evidence="1 3">
    <name type="scientific">Synechococcus phage S-PM2</name>
    <dbReference type="NCBI Taxonomy" id="238854"/>
    <lineage>
        <taxon>Viruses</taxon>
        <taxon>Duplodnaviria</taxon>
        <taxon>Heunggongvirae</taxon>
        <taxon>Uroviricota</taxon>
        <taxon>Caudoviricetes</taxon>
        <taxon>Pantevenvirales</taxon>
        <taxon>Kyanoviridae</taxon>
        <taxon>Nodensvirus</taxon>
        <taxon>Nodensvirus spm2</taxon>
    </lineage>
</organism>
<dbReference type="KEGG" id="vg:3260303"/>
<evidence type="ECO:0000313" key="3">
    <source>
        <dbReference type="Proteomes" id="UP000000994"/>
    </source>
</evidence>
<dbReference type="RefSeq" id="YP_195149.1">
    <property type="nucleotide sequence ID" value="NC_006820.1"/>
</dbReference>